<proteinExistence type="predicted"/>
<organism evidence="3 4">
    <name type="scientific">Pelodictyon phaeoclathratiforme (strain DSM 5477 / BU-1)</name>
    <dbReference type="NCBI Taxonomy" id="324925"/>
    <lineage>
        <taxon>Bacteria</taxon>
        <taxon>Pseudomonadati</taxon>
        <taxon>Chlorobiota</taxon>
        <taxon>Chlorobiia</taxon>
        <taxon>Chlorobiales</taxon>
        <taxon>Chlorobiaceae</taxon>
        <taxon>Chlorobium/Pelodictyon group</taxon>
        <taxon>Pelodictyon</taxon>
    </lineage>
</organism>
<evidence type="ECO:0000259" key="2">
    <source>
        <dbReference type="Pfam" id="PF11795"/>
    </source>
</evidence>
<dbReference type="eggNOG" id="COG4924">
    <property type="taxonomic scope" value="Bacteria"/>
</dbReference>
<name>B4SF31_PELPB</name>
<keyword evidence="4" id="KW-1185">Reference proteome</keyword>
<gene>
    <name evidence="3" type="ordered locus">Ppha_0891</name>
</gene>
<dbReference type="EMBL" id="CP001110">
    <property type="protein sequence ID" value="ACF43178.1"/>
    <property type="molecule type" value="Genomic_DNA"/>
</dbReference>
<dbReference type="STRING" id="324925.Ppha_0891"/>
<evidence type="ECO:0000259" key="1">
    <source>
        <dbReference type="Pfam" id="PF09983"/>
    </source>
</evidence>
<sequence>MNWTTPAELKAQVQKLWDRGLILSSLIGGESVFPRRLTLKGPDSRELSNSFAEVRDWLARLTSAAKPYRIVWRTVNHRILGANELPAEIWIDALDEALVWIGKRQEARQFAAMVTLTRDWQPALLPWLAKRPLRALELAEEWPRILSILAWRLKHPRPGIYLRQIDLPDVHSKFIEGHRGVLGELFDLVLPPEEIDATATGAIGFCRRYGFQDKPLRVRFRILDPSLALLSTKSDQDITVTQETFAQLELPVTKLFITENEINFLAFPEVPEAMVIFGAGYGFENLASVEWMRNRVIHYWGDIDTHGFAILNQLRGFFPHVASLLMDSKTLMEHQPLWGVEPSPETGALMRLTADESALYDQLRKNELGHQIRLEQEKIGFEWLVEALGRF</sequence>
<dbReference type="InterPro" id="IPR014544">
    <property type="entry name" value="UCP028408"/>
</dbReference>
<dbReference type="RefSeq" id="WP_012507673.1">
    <property type="nucleotide sequence ID" value="NC_011060.1"/>
</dbReference>
<evidence type="ECO:0000313" key="4">
    <source>
        <dbReference type="Proteomes" id="UP000002724"/>
    </source>
</evidence>
<dbReference type="Proteomes" id="UP000002724">
    <property type="component" value="Chromosome"/>
</dbReference>
<protein>
    <recommendedName>
        <fullName evidence="5">Wadjet protein JetD C-terminal domain-containing protein</fullName>
    </recommendedName>
</protein>
<evidence type="ECO:0008006" key="5">
    <source>
        <dbReference type="Google" id="ProtNLM"/>
    </source>
</evidence>
<dbReference type="OrthoDB" id="322908at2"/>
<dbReference type="HOGENOM" id="CLU_054007_1_0_10"/>
<evidence type="ECO:0000313" key="3">
    <source>
        <dbReference type="EMBL" id="ACF43178.1"/>
    </source>
</evidence>
<dbReference type="Pfam" id="PF11795">
    <property type="entry name" value="DUF3322"/>
    <property type="match status" value="1"/>
</dbReference>
<accession>B4SF31</accession>
<feature type="domain" description="DUF3322" evidence="2">
    <location>
        <begin position="6"/>
        <end position="187"/>
    </location>
</feature>
<reference evidence="3 4" key="1">
    <citation type="submission" date="2008-06" db="EMBL/GenBank/DDBJ databases">
        <title>Complete sequence of Pelodictyon phaeoclathratiforme BU-1.</title>
        <authorList>
            <consortium name="US DOE Joint Genome Institute"/>
            <person name="Lucas S."/>
            <person name="Copeland A."/>
            <person name="Lapidus A."/>
            <person name="Glavina del Rio T."/>
            <person name="Dalin E."/>
            <person name="Tice H."/>
            <person name="Bruce D."/>
            <person name="Goodwin L."/>
            <person name="Pitluck S."/>
            <person name="Schmutz J."/>
            <person name="Larimer F."/>
            <person name="Land M."/>
            <person name="Hauser L."/>
            <person name="Kyrpides N."/>
            <person name="Mikhailova N."/>
            <person name="Liu Z."/>
            <person name="Li T."/>
            <person name="Zhao F."/>
            <person name="Overmann J."/>
            <person name="Bryant D.A."/>
            <person name="Richardson P."/>
        </authorList>
    </citation>
    <scope>NUCLEOTIDE SEQUENCE [LARGE SCALE GENOMIC DNA]</scope>
    <source>
        <strain evidence="4">DSM 5477 / BU-1</strain>
    </source>
</reference>
<dbReference type="KEGG" id="pph:Ppha_0891"/>
<dbReference type="Pfam" id="PF09983">
    <property type="entry name" value="JetD_C"/>
    <property type="match status" value="1"/>
</dbReference>
<dbReference type="InterPro" id="IPR024537">
    <property type="entry name" value="DUF3322"/>
</dbReference>
<feature type="domain" description="Wadjet protein JetD C-terminal" evidence="1">
    <location>
        <begin position="210"/>
        <end position="388"/>
    </location>
</feature>
<dbReference type="InterPro" id="IPR024534">
    <property type="entry name" value="JetD_C"/>
</dbReference>
<dbReference type="AlphaFoldDB" id="B4SF31"/>
<dbReference type="PIRSF" id="PIRSF028408">
    <property type="entry name" value="UCP028408"/>
    <property type="match status" value="1"/>
</dbReference>